<dbReference type="Proteomes" id="UP000233440">
    <property type="component" value="Unassembled WGS sequence"/>
</dbReference>
<comment type="caution">
    <text evidence="1">The sequence shown here is derived from an EMBL/GenBank/DDBJ whole genome shotgun (WGS) entry which is preliminary data.</text>
</comment>
<sequence length="121" mass="13950">MSDKKEKKRITLTGNKMPEETYSKLDQLAKERKLTPYIVNLVEKENMMDKLIEGLSILVSKIDTIEHKVDQVQEQLSLSKIEIEHRPLINDNEPEKIAQGKIEVSEKIVGGIEEDIPDFDF</sequence>
<dbReference type="EMBL" id="PIQO01000023">
    <property type="protein sequence ID" value="PKR83070.1"/>
    <property type="molecule type" value="Genomic_DNA"/>
</dbReference>
<dbReference type="AlphaFoldDB" id="A0A2N3LEM4"/>
<evidence type="ECO:0000313" key="1">
    <source>
        <dbReference type="EMBL" id="PKR83070.1"/>
    </source>
</evidence>
<evidence type="ECO:0000313" key="2">
    <source>
        <dbReference type="Proteomes" id="UP000233440"/>
    </source>
</evidence>
<dbReference type="OrthoDB" id="2973327at2"/>
<name>A0A2N3LEM4_9BACI</name>
<proteinExistence type="predicted"/>
<keyword evidence="2" id="KW-1185">Reference proteome</keyword>
<organism evidence="1 2">
    <name type="scientific">Heyndrickxia camelliae</name>
    <dbReference type="NCBI Taxonomy" id="1707093"/>
    <lineage>
        <taxon>Bacteria</taxon>
        <taxon>Bacillati</taxon>
        <taxon>Bacillota</taxon>
        <taxon>Bacilli</taxon>
        <taxon>Bacillales</taxon>
        <taxon>Bacillaceae</taxon>
        <taxon>Heyndrickxia</taxon>
    </lineage>
</organism>
<dbReference type="RefSeq" id="WP_101356215.1">
    <property type="nucleotide sequence ID" value="NZ_PIQO01000023.1"/>
</dbReference>
<protein>
    <submittedName>
        <fullName evidence="1">Uncharacterized protein</fullName>
    </submittedName>
</protein>
<accession>A0A2N3LEM4</accession>
<gene>
    <name evidence="1" type="ORF">CWO92_21270</name>
</gene>
<reference evidence="1 2" key="1">
    <citation type="submission" date="2017-11" db="EMBL/GenBank/DDBJ databases">
        <title>Bacillus camelliae sp. nov., isolated from pu'er tea.</title>
        <authorList>
            <person name="Niu L."/>
        </authorList>
    </citation>
    <scope>NUCLEOTIDE SEQUENCE [LARGE SCALE GENOMIC DNA]</scope>
    <source>
        <strain evidence="1 2">7578-1</strain>
    </source>
</reference>